<organism evidence="2 3">
    <name type="scientific">Streptomyces roseoviridis</name>
    <dbReference type="NCBI Taxonomy" id="67361"/>
    <lineage>
        <taxon>Bacteria</taxon>
        <taxon>Bacillati</taxon>
        <taxon>Actinomycetota</taxon>
        <taxon>Actinomycetes</taxon>
        <taxon>Kitasatosporales</taxon>
        <taxon>Streptomycetaceae</taxon>
        <taxon>Streptomyces</taxon>
    </lineage>
</organism>
<dbReference type="PANTHER" id="PTHR30448">
    <property type="entry name" value="RNASE ADAPTER PROTEIN RAPZ"/>
    <property type="match status" value="1"/>
</dbReference>
<evidence type="ECO:0000313" key="3">
    <source>
        <dbReference type="Proteomes" id="UP001589716"/>
    </source>
</evidence>
<comment type="caution">
    <text evidence="2">The sequence shown here is derived from an EMBL/GenBank/DDBJ whole genome shotgun (WGS) entry which is preliminary data.</text>
</comment>
<dbReference type="InterPro" id="IPR053931">
    <property type="entry name" value="RapZ_C"/>
</dbReference>
<protein>
    <recommendedName>
        <fullName evidence="1">RapZ C-terminal domain-containing protein</fullName>
    </recommendedName>
</protein>
<feature type="domain" description="RapZ C-terminal" evidence="1">
    <location>
        <begin position="18"/>
        <end position="146"/>
    </location>
</feature>
<dbReference type="PANTHER" id="PTHR30448:SF0">
    <property type="entry name" value="RNASE ADAPTER PROTEIN RAPZ"/>
    <property type="match status" value="1"/>
</dbReference>
<reference evidence="2 3" key="1">
    <citation type="submission" date="2024-09" db="EMBL/GenBank/DDBJ databases">
        <authorList>
            <person name="Sun Q."/>
            <person name="Mori K."/>
        </authorList>
    </citation>
    <scope>NUCLEOTIDE SEQUENCE [LARGE SCALE GENOMIC DNA]</scope>
    <source>
        <strain evidence="2 3">JCM 4414</strain>
    </source>
</reference>
<keyword evidence="3" id="KW-1185">Reference proteome</keyword>
<dbReference type="Proteomes" id="UP001589716">
    <property type="component" value="Unassembled WGS sequence"/>
</dbReference>
<dbReference type="InterPro" id="IPR005337">
    <property type="entry name" value="RapZ-like"/>
</dbReference>
<evidence type="ECO:0000313" key="2">
    <source>
        <dbReference type="EMBL" id="MFB9558623.1"/>
    </source>
</evidence>
<proteinExistence type="predicted"/>
<dbReference type="EMBL" id="JBHMCT010000049">
    <property type="protein sequence ID" value="MFB9558623.1"/>
    <property type="molecule type" value="Genomic_DNA"/>
</dbReference>
<accession>A0ABV5R0N9</accession>
<gene>
    <name evidence="2" type="ORF">ACFFTP_31140</name>
</gene>
<evidence type="ECO:0000259" key="1">
    <source>
        <dbReference type="Pfam" id="PF22740"/>
    </source>
</evidence>
<name>A0ABV5R0N9_9ACTN</name>
<dbReference type="RefSeq" id="WP_382746229.1">
    <property type="nucleotide sequence ID" value="NZ_JBHMCT010000049.1"/>
</dbReference>
<sequence>MTTPDDLSGLYPHSYVQCVITSFGENHTDIPPGSALLVDTRVLRNPPDDPAVRDRMLQANGLDPEVRRYVMNTPGARDLVRMRAEQALILLDRASISRWSTRTMLRRVDIHVMCGGGRHRSVAIAEEIGAYLRAAGIGVEVDHRHIDRPITSKQPRTGG</sequence>
<dbReference type="Pfam" id="PF22740">
    <property type="entry name" value="PapZ_C"/>
    <property type="match status" value="1"/>
</dbReference>